<dbReference type="PANTHER" id="PTHR34502">
    <property type="entry name" value="DUF6594 DOMAIN-CONTAINING PROTEIN-RELATED"/>
    <property type="match status" value="1"/>
</dbReference>
<sequence length="285" mass="32603">MATTQGIITMMVNQPNNALFRKYTRLGVSLVNLRHAEIGETEDSYQKAVEELIDFRRNESALRAEGIVSDPEHEKKLQQRVTELETKLTHYYLLVTLFGHVQGLQRPGKVELASFKESLWYQQSFDTKGTPWENEHDLFHAFSKKSDQLDRLRSFLIRKIHNWRESPRSGAFIDWLPKRISRRLTTLPEPELGNTTEKATPVVINPEALRRFIFWLVIFLAPCITVLPMFVLYAISSIWVRIVAVWAFSQVFVCILSNESGTSFILSANAAFCAVLAVFVGNAPS</sequence>
<feature type="transmembrane region" description="Helical" evidence="1">
    <location>
        <begin position="264"/>
        <end position="283"/>
    </location>
</feature>
<evidence type="ECO:0000256" key="1">
    <source>
        <dbReference type="SAM" id="Phobius"/>
    </source>
</evidence>
<protein>
    <recommendedName>
        <fullName evidence="2">DUF6594 domain-containing protein</fullName>
    </recommendedName>
</protein>
<evidence type="ECO:0000313" key="4">
    <source>
        <dbReference type="Proteomes" id="UP000509510"/>
    </source>
</evidence>
<organism evidence="3 4">
    <name type="scientific">Talaromyces rugulosus</name>
    <name type="common">Penicillium rugulosum</name>
    <dbReference type="NCBI Taxonomy" id="121627"/>
    <lineage>
        <taxon>Eukaryota</taxon>
        <taxon>Fungi</taxon>
        <taxon>Dikarya</taxon>
        <taxon>Ascomycota</taxon>
        <taxon>Pezizomycotina</taxon>
        <taxon>Eurotiomycetes</taxon>
        <taxon>Eurotiomycetidae</taxon>
        <taxon>Eurotiales</taxon>
        <taxon>Trichocomaceae</taxon>
        <taxon>Talaromyces</taxon>
        <taxon>Talaromyces sect. Islandici</taxon>
    </lineage>
</organism>
<keyword evidence="1" id="KW-0472">Membrane</keyword>
<dbReference type="RefSeq" id="XP_035345597.1">
    <property type="nucleotide sequence ID" value="XM_035489704.1"/>
</dbReference>
<feature type="transmembrane region" description="Helical" evidence="1">
    <location>
        <begin position="238"/>
        <end position="257"/>
    </location>
</feature>
<gene>
    <name evidence="3" type="ORF">TRUGW13939_06553</name>
</gene>
<dbReference type="OrthoDB" id="3533814at2759"/>
<dbReference type="KEGG" id="trg:TRUGW13939_06553"/>
<evidence type="ECO:0000313" key="3">
    <source>
        <dbReference type="EMBL" id="QKX59419.1"/>
    </source>
</evidence>
<keyword evidence="1" id="KW-1133">Transmembrane helix</keyword>
<accession>A0A7H8QZ87</accession>
<keyword evidence="4" id="KW-1185">Reference proteome</keyword>
<dbReference type="PANTHER" id="PTHR34502:SF5">
    <property type="entry name" value="DUF6594 DOMAIN-CONTAINING PROTEIN"/>
    <property type="match status" value="1"/>
</dbReference>
<dbReference type="AlphaFoldDB" id="A0A7H8QZ87"/>
<dbReference type="InterPro" id="IPR046529">
    <property type="entry name" value="DUF6594"/>
</dbReference>
<dbReference type="EMBL" id="CP055900">
    <property type="protein sequence ID" value="QKX59419.1"/>
    <property type="molecule type" value="Genomic_DNA"/>
</dbReference>
<dbReference type="GeneID" id="55994048"/>
<dbReference type="Proteomes" id="UP000509510">
    <property type="component" value="Chromosome III"/>
</dbReference>
<proteinExistence type="predicted"/>
<keyword evidence="1" id="KW-0812">Transmembrane</keyword>
<reference evidence="4" key="1">
    <citation type="submission" date="2020-06" db="EMBL/GenBank/DDBJ databases">
        <title>A chromosome-scale genome assembly of Talaromyces rugulosus W13939.</title>
        <authorList>
            <person name="Wang B."/>
            <person name="Guo L."/>
            <person name="Ye K."/>
            <person name="Wang L."/>
        </authorList>
    </citation>
    <scope>NUCLEOTIDE SEQUENCE [LARGE SCALE GENOMIC DNA]</scope>
    <source>
        <strain evidence="4">W13939</strain>
    </source>
</reference>
<evidence type="ECO:0000259" key="2">
    <source>
        <dbReference type="Pfam" id="PF20237"/>
    </source>
</evidence>
<feature type="domain" description="DUF6594" evidence="2">
    <location>
        <begin position="10"/>
        <end position="277"/>
    </location>
</feature>
<feature type="transmembrane region" description="Helical" evidence="1">
    <location>
        <begin position="212"/>
        <end position="232"/>
    </location>
</feature>
<dbReference type="Pfam" id="PF20237">
    <property type="entry name" value="DUF6594"/>
    <property type="match status" value="1"/>
</dbReference>
<name>A0A7H8QZ87_TALRU</name>